<evidence type="ECO:0000313" key="3">
    <source>
        <dbReference type="Proteomes" id="UP001589836"/>
    </source>
</evidence>
<organism evidence="2 3">
    <name type="scientific">Pontibacillus salicampi</name>
    <dbReference type="NCBI Taxonomy" id="1449801"/>
    <lineage>
        <taxon>Bacteria</taxon>
        <taxon>Bacillati</taxon>
        <taxon>Bacillota</taxon>
        <taxon>Bacilli</taxon>
        <taxon>Bacillales</taxon>
        <taxon>Bacillaceae</taxon>
        <taxon>Pontibacillus</taxon>
    </lineage>
</organism>
<gene>
    <name evidence="2" type="ORF">ACFFGV_06325</name>
</gene>
<keyword evidence="1" id="KW-1133">Transmembrane helix</keyword>
<accession>A0ABV6LLE3</accession>
<keyword evidence="1" id="KW-0812">Transmembrane</keyword>
<name>A0ABV6LLE3_9BACI</name>
<reference evidence="2 3" key="1">
    <citation type="submission" date="2024-09" db="EMBL/GenBank/DDBJ databases">
        <authorList>
            <person name="Sun Q."/>
            <person name="Mori K."/>
        </authorList>
    </citation>
    <scope>NUCLEOTIDE SEQUENCE [LARGE SCALE GENOMIC DNA]</scope>
    <source>
        <strain evidence="2 3">NCAIM B.02529</strain>
    </source>
</reference>
<comment type="caution">
    <text evidence="2">The sequence shown here is derived from an EMBL/GenBank/DDBJ whole genome shotgun (WGS) entry which is preliminary data.</text>
</comment>
<feature type="transmembrane region" description="Helical" evidence="1">
    <location>
        <begin position="317"/>
        <end position="339"/>
    </location>
</feature>
<evidence type="ECO:0008006" key="4">
    <source>
        <dbReference type="Google" id="ProtNLM"/>
    </source>
</evidence>
<feature type="transmembrane region" description="Helical" evidence="1">
    <location>
        <begin position="201"/>
        <end position="219"/>
    </location>
</feature>
<evidence type="ECO:0000256" key="1">
    <source>
        <dbReference type="SAM" id="Phobius"/>
    </source>
</evidence>
<dbReference type="Proteomes" id="UP001589836">
    <property type="component" value="Unassembled WGS sequence"/>
</dbReference>
<protein>
    <recommendedName>
        <fullName evidence="4">5,10-methylene-tetrahydrofolate dehydrogenase</fullName>
    </recommendedName>
</protein>
<feature type="transmembrane region" description="Helical" evidence="1">
    <location>
        <begin position="231"/>
        <end position="252"/>
    </location>
</feature>
<dbReference type="EMBL" id="JBHLTP010000003">
    <property type="protein sequence ID" value="MFC0523210.1"/>
    <property type="molecule type" value="Genomic_DNA"/>
</dbReference>
<sequence length="382" mass="42937">MEKITIGLISAPELPTDVARKLLHELPGELHNNIEKSASFSIELEIDPLVGAAENVDDTIKGALKRKKDQAWDFVICLTDLPIFSGKDVVVADASISDGFAQISVPAFGSLPIRKRVRNGIVQMVKELYEPKAKNEITKRKDLFQRQFPFSTLKRKTPGNHEDNVDVRFVISPRYTGKIRLVSGMTLANRPWTALGSFQKVLALAFATGSYISIFKTPWQLSVAYSLERFVMLMVVALLSMIAWVIFAHDLWEKPTTKGDKRLRRLYNRTTFLTLGVTVLMNYFVLAGMFLGAIAIFVSPELFQAFTGLEEQPDIGYYLQLAWLVTSLGTLTGAIGAGLENESVIKDITYGYRQKRRSNEIQEGEIEARDQYVYDRNKQGSN</sequence>
<keyword evidence="1" id="KW-0472">Membrane</keyword>
<feature type="transmembrane region" description="Helical" evidence="1">
    <location>
        <begin position="272"/>
        <end position="297"/>
    </location>
</feature>
<evidence type="ECO:0000313" key="2">
    <source>
        <dbReference type="EMBL" id="MFC0523210.1"/>
    </source>
</evidence>
<keyword evidence="3" id="KW-1185">Reference proteome</keyword>
<dbReference type="RefSeq" id="WP_377345752.1">
    <property type="nucleotide sequence ID" value="NZ_JBHLTP010000003.1"/>
</dbReference>
<proteinExistence type="predicted"/>